<evidence type="ECO:0000259" key="1">
    <source>
        <dbReference type="Pfam" id="PF06114"/>
    </source>
</evidence>
<dbReference type="OrthoDB" id="9794834at2"/>
<dbReference type="AlphaFoldDB" id="A0A418YTL7"/>
<evidence type="ECO:0000313" key="2">
    <source>
        <dbReference type="EMBL" id="RJG55383.1"/>
    </source>
</evidence>
<organism evidence="2 3">
    <name type="scientific">Sphingobium terrigena</name>
    <dbReference type="NCBI Taxonomy" id="2304063"/>
    <lineage>
        <taxon>Bacteria</taxon>
        <taxon>Pseudomonadati</taxon>
        <taxon>Pseudomonadota</taxon>
        <taxon>Alphaproteobacteria</taxon>
        <taxon>Sphingomonadales</taxon>
        <taxon>Sphingomonadaceae</taxon>
        <taxon>Sphingobium</taxon>
    </lineage>
</organism>
<dbReference type="EMBL" id="QVRA01000006">
    <property type="protein sequence ID" value="RJG55383.1"/>
    <property type="molecule type" value="Genomic_DNA"/>
</dbReference>
<dbReference type="InterPro" id="IPR010359">
    <property type="entry name" value="IrrE_HExxH"/>
</dbReference>
<name>A0A418YTL7_9SPHN</name>
<evidence type="ECO:0000313" key="3">
    <source>
        <dbReference type="Proteomes" id="UP000283469"/>
    </source>
</evidence>
<proteinExistence type="predicted"/>
<accession>A0A418YTL7</accession>
<dbReference type="Pfam" id="PF06114">
    <property type="entry name" value="Peptidase_M78"/>
    <property type="match status" value="1"/>
</dbReference>
<keyword evidence="3" id="KW-1185">Reference proteome</keyword>
<sequence length="307" mass="34239">MIKPDDSRLTPAQYAKVRSEAERALSLAGALGRFPTPIDDIMAAANVREVKEDVLNESFILKLRRQASGALKSALSKVIGLFDAKARLVFIDRTLHIVKQTFVRLHETGHAFMAWQRDLYAVVEDCDQTIEPATADLFDREANVFASEVVFQLDGFTNEAEEKDFSILVPVKLSGKYGASIYSSVRRYVSHNWRACTVVVLNPPKLIPGDGFQASLRRHCSSPRFIEIFGEINWPLVFTPDHPIGAMVPVNRRKMSGKRTISLKDRNGDTHECVAEAFTQTYQVFVLIHAVSTLTSTSIIMPGVSKT</sequence>
<feature type="domain" description="IrrE N-terminal-like" evidence="1">
    <location>
        <begin position="83"/>
        <end position="180"/>
    </location>
</feature>
<dbReference type="Proteomes" id="UP000283469">
    <property type="component" value="Unassembled WGS sequence"/>
</dbReference>
<dbReference type="RefSeq" id="WP_119745231.1">
    <property type="nucleotide sequence ID" value="NZ_QVRA01000006.1"/>
</dbReference>
<reference evidence="2 3" key="1">
    <citation type="submission" date="2018-08" db="EMBL/GenBank/DDBJ databases">
        <title>Sphingobium sp. EO9.</title>
        <authorList>
            <person name="Park Y."/>
            <person name="Kim K.H."/>
            <person name="Jeon C.O."/>
        </authorList>
    </citation>
    <scope>NUCLEOTIDE SEQUENCE [LARGE SCALE GENOMIC DNA]</scope>
    <source>
        <strain evidence="2 3">EO9</strain>
    </source>
</reference>
<dbReference type="Gene3D" id="1.10.10.2910">
    <property type="match status" value="1"/>
</dbReference>
<comment type="caution">
    <text evidence="2">The sequence shown here is derived from an EMBL/GenBank/DDBJ whole genome shotgun (WGS) entry which is preliminary data.</text>
</comment>
<protein>
    <submittedName>
        <fullName evidence="2">ImmA/IrrE family metallo-endopeptidase</fullName>
    </submittedName>
</protein>
<gene>
    <name evidence="2" type="ORF">D0Z70_08205</name>
</gene>